<protein>
    <submittedName>
        <fullName evidence="1">Uncharacterized protein</fullName>
    </submittedName>
</protein>
<evidence type="ECO:0000313" key="2">
    <source>
        <dbReference type="Proteomes" id="UP001065298"/>
    </source>
</evidence>
<dbReference type="EMBL" id="CM046506">
    <property type="protein sequence ID" value="KAI8670922.1"/>
    <property type="molecule type" value="Genomic_DNA"/>
</dbReference>
<gene>
    <name evidence="1" type="ORF">NCS57_00565500</name>
</gene>
<evidence type="ECO:0000313" key="1">
    <source>
        <dbReference type="EMBL" id="KAI8670922.1"/>
    </source>
</evidence>
<organism evidence="1 2">
    <name type="scientific">Fusarium keratoplasticum</name>
    <dbReference type="NCBI Taxonomy" id="1328300"/>
    <lineage>
        <taxon>Eukaryota</taxon>
        <taxon>Fungi</taxon>
        <taxon>Dikarya</taxon>
        <taxon>Ascomycota</taxon>
        <taxon>Pezizomycotina</taxon>
        <taxon>Sordariomycetes</taxon>
        <taxon>Hypocreomycetidae</taxon>
        <taxon>Hypocreales</taxon>
        <taxon>Nectriaceae</taxon>
        <taxon>Fusarium</taxon>
        <taxon>Fusarium solani species complex</taxon>
    </lineage>
</organism>
<name>A0ACC0R161_9HYPO</name>
<dbReference type="Proteomes" id="UP001065298">
    <property type="component" value="Chromosome 4"/>
</dbReference>
<accession>A0ACC0R161</accession>
<sequence length="168" mass="18992">MAKRQTMQWDANVHEDILICMFQHLKLSNEDWTSVMAELQKLGYTFTESALRTLLPDIKLTITSQHVQKLRKNRDTNASNALTAIQAAGSATTTPRKKATTTPRKRKNAKNTPAEEDDAEDEKMKLKQENDDEAGDELVSPSPMKRAKRTPKPEPKEEELEAEVEGET</sequence>
<keyword evidence="2" id="KW-1185">Reference proteome</keyword>
<reference evidence="1" key="1">
    <citation type="submission" date="2022-06" db="EMBL/GenBank/DDBJ databases">
        <title>Fusarium solani species complex genomes reveal bases of compartmentalisation and animal pathogenesis.</title>
        <authorList>
            <person name="Tsai I.J."/>
        </authorList>
    </citation>
    <scope>NUCLEOTIDE SEQUENCE</scope>
    <source>
        <strain evidence="1">Fu6.1</strain>
    </source>
</reference>
<proteinExistence type="predicted"/>
<comment type="caution">
    <text evidence="1">The sequence shown here is derived from an EMBL/GenBank/DDBJ whole genome shotgun (WGS) entry which is preliminary data.</text>
</comment>